<dbReference type="EMBL" id="PXXK01000452">
    <property type="protein sequence ID" value="RFN44209.1"/>
    <property type="molecule type" value="Genomic_DNA"/>
</dbReference>
<dbReference type="AlphaFoldDB" id="A0A395MAV2"/>
<proteinExistence type="predicted"/>
<dbReference type="Pfam" id="PF00106">
    <property type="entry name" value="adh_short"/>
    <property type="match status" value="1"/>
</dbReference>
<evidence type="ECO:0000313" key="3">
    <source>
        <dbReference type="Proteomes" id="UP000265631"/>
    </source>
</evidence>
<dbReference type="SUPFAM" id="SSF51735">
    <property type="entry name" value="NAD(P)-binding Rossmann-fold domains"/>
    <property type="match status" value="1"/>
</dbReference>
<protein>
    <submittedName>
        <fullName evidence="2">Nad(P)-binding protein</fullName>
    </submittedName>
</protein>
<gene>
    <name evidence="2" type="ORF">FIE12Z_11535</name>
</gene>
<dbReference type="InterPro" id="IPR002347">
    <property type="entry name" value="SDR_fam"/>
</dbReference>
<reference evidence="2 3" key="1">
    <citation type="journal article" date="2018" name="PLoS Pathog.">
        <title>Evolution of structural diversity of trichothecenes, a family of toxins produced by plant pathogenic and entomopathogenic fungi.</title>
        <authorList>
            <person name="Proctor R.H."/>
            <person name="McCormick S.P."/>
            <person name="Kim H.S."/>
            <person name="Cardoza R.E."/>
            <person name="Stanley A.M."/>
            <person name="Lindo L."/>
            <person name="Kelly A."/>
            <person name="Brown D.W."/>
            <person name="Lee T."/>
            <person name="Vaughan M.M."/>
            <person name="Alexander N.J."/>
            <person name="Busman M."/>
            <person name="Gutierrez S."/>
        </authorList>
    </citation>
    <scope>NUCLEOTIDE SEQUENCE [LARGE SCALE GENOMIC DNA]</scope>
    <source>
        <strain evidence="2 3">NRRL 13405</strain>
    </source>
</reference>
<dbReference type="Gene3D" id="3.40.50.720">
    <property type="entry name" value="NAD(P)-binding Rossmann-like Domain"/>
    <property type="match status" value="1"/>
</dbReference>
<dbReference type="STRING" id="2594813.A0A395MAV2"/>
<dbReference type="PANTHER" id="PTHR43157:SF31">
    <property type="entry name" value="PHOSPHATIDYLINOSITOL-GLYCAN BIOSYNTHESIS CLASS F PROTEIN"/>
    <property type="match status" value="1"/>
</dbReference>
<evidence type="ECO:0000313" key="2">
    <source>
        <dbReference type="EMBL" id="RFN44209.1"/>
    </source>
</evidence>
<evidence type="ECO:0000256" key="1">
    <source>
        <dbReference type="ARBA" id="ARBA00023002"/>
    </source>
</evidence>
<dbReference type="GO" id="GO:0016491">
    <property type="term" value="F:oxidoreductase activity"/>
    <property type="evidence" value="ECO:0007669"/>
    <property type="project" value="UniProtKB-KW"/>
</dbReference>
<dbReference type="Proteomes" id="UP000265631">
    <property type="component" value="Unassembled WGS sequence"/>
</dbReference>
<dbReference type="PRINTS" id="PR00081">
    <property type="entry name" value="GDHRDH"/>
</dbReference>
<sequence length="337" mass="37548">MPALADVCAMLYGQALQRPWFPKKDLSGKTIIVTGSNVGIGFEVVKHLIKLNISTVIIACRDTKKGENAKVEIIKDLGCEGKVNIEVWEIDLLSNKSILAFGQRVRSELPRLDAFIANAGVELTHFSMAEGLEATLQVNVIGTFLSAIGVLPKLKETTTKHQTQTNITFVGSMYHIMPPPEQLNFPEGVDMFEALSDKGTADMPQRYALSKLMIHQCAHELARCVLEGQSDRTQQVIVNHVNPGWCETSLTRNKPEYPLPIRLIFKLIGWTAEEGSRVVVYAALAGSETHGHYISESQVKKESQFMRSEKGRETQRKVWDSLLNRIAMEDPLALSYI</sequence>
<name>A0A395MAV2_9HYPO</name>
<dbReference type="InterPro" id="IPR036291">
    <property type="entry name" value="NAD(P)-bd_dom_sf"/>
</dbReference>
<keyword evidence="3" id="KW-1185">Reference proteome</keyword>
<dbReference type="OrthoDB" id="542013at2759"/>
<organism evidence="2 3">
    <name type="scientific">Fusarium flagelliforme</name>
    <dbReference type="NCBI Taxonomy" id="2675880"/>
    <lineage>
        <taxon>Eukaryota</taxon>
        <taxon>Fungi</taxon>
        <taxon>Dikarya</taxon>
        <taxon>Ascomycota</taxon>
        <taxon>Pezizomycotina</taxon>
        <taxon>Sordariomycetes</taxon>
        <taxon>Hypocreomycetidae</taxon>
        <taxon>Hypocreales</taxon>
        <taxon>Nectriaceae</taxon>
        <taxon>Fusarium</taxon>
        <taxon>Fusarium incarnatum-equiseti species complex</taxon>
    </lineage>
</organism>
<accession>A0A395MAV2</accession>
<dbReference type="PANTHER" id="PTHR43157">
    <property type="entry name" value="PHOSPHATIDYLINOSITOL-GLYCAN BIOSYNTHESIS CLASS F PROTEIN-RELATED"/>
    <property type="match status" value="1"/>
</dbReference>
<comment type="caution">
    <text evidence="2">The sequence shown here is derived from an EMBL/GenBank/DDBJ whole genome shotgun (WGS) entry which is preliminary data.</text>
</comment>
<keyword evidence="1" id="KW-0560">Oxidoreductase</keyword>